<dbReference type="CDD" id="cd17355">
    <property type="entry name" value="MFS_YcxA_like"/>
    <property type="match status" value="1"/>
</dbReference>
<evidence type="ECO:0000313" key="8">
    <source>
        <dbReference type="EMBL" id="TGG84695.1"/>
    </source>
</evidence>
<dbReference type="EMBL" id="RCIY01000046">
    <property type="protein sequence ID" value="TGG84695.1"/>
    <property type="molecule type" value="Genomic_DNA"/>
</dbReference>
<dbReference type="InterPro" id="IPR011701">
    <property type="entry name" value="MFS"/>
</dbReference>
<feature type="transmembrane region" description="Helical" evidence="6">
    <location>
        <begin position="61"/>
        <end position="80"/>
    </location>
</feature>
<protein>
    <submittedName>
        <fullName evidence="8">MFS transporter</fullName>
    </submittedName>
</protein>
<evidence type="ECO:0000256" key="1">
    <source>
        <dbReference type="ARBA" id="ARBA00004651"/>
    </source>
</evidence>
<feature type="transmembrane region" description="Helical" evidence="6">
    <location>
        <begin position="100"/>
        <end position="118"/>
    </location>
</feature>
<dbReference type="AlphaFoldDB" id="A0A8H1LL62"/>
<dbReference type="RefSeq" id="WP_037613371.1">
    <property type="nucleotide sequence ID" value="NZ_CP103060.1"/>
</dbReference>
<reference evidence="8 9" key="1">
    <citation type="submission" date="2018-10" db="EMBL/GenBank/DDBJ databases">
        <title>Isolation of pseudouridimycin from Streptomyces albus DSM 40763.</title>
        <authorList>
            <person name="Rosenqvist P."/>
            <person name="Metsae-Ketelae M."/>
            <person name="Virta P."/>
        </authorList>
    </citation>
    <scope>NUCLEOTIDE SEQUENCE [LARGE SCALE GENOMIC DNA]</scope>
    <source>
        <strain evidence="8 9">DSM 40763</strain>
    </source>
</reference>
<name>A0A8H1LL62_9ACTN</name>
<feature type="transmembrane region" description="Helical" evidence="6">
    <location>
        <begin position="217"/>
        <end position="239"/>
    </location>
</feature>
<feature type="region of interest" description="Disordered" evidence="5">
    <location>
        <begin position="1"/>
        <end position="53"/>
    </location>
</feature>
<dbReference type="GeneID" id="75183017"/>
<dbReference type="SUPFAM" id="SSF103473">
    <property type="entry name" value="MFS general substrate transporter"/>
    <property type="match status" value="1"/>
</dbReference>
<keyword evidence="3 6" id="KW-1133">Transmembrane helix</keyword>
<dbReference type="InterPro" id="IPR050327">
    <property type="entry name" value="Proton-linked_MCT"/>
</dbReference>
<dbReference type="Gene3D" id="1.20.1250.20">
    <property type="entry name" value="MFS general substrate transporter like domains"/>
    <property type="match status" value="2"/>
</dbReference>
<dbReference type="GO" id="GO:0005886">
    <property type="term" value="C:plasma membrane"/>
    <property type="evidence" value="ECO:0007669"/>
    <property type="project" value="UniProtKB-SubCell"/>
</dbReference>
<dbReference type="PANTHER" id="PTHR11360:SF284">
    <property type="entry name" value="EG:103B4.3 PROTEIN-RELATED"/>
    <property type="match status" value="1"/>
</dbReference>
<comment type="caution">
    <text evidence="8">The sequence shown here is derived from an EMBL/GenBank/DDBJ whole genome shotgun (WGS) entry which is preliminary data.</text>
</comment>
<feature type="transmembrane region" description="Helical" evidence="6">
    <location>
        <begin position="158"/>
        <end position="177"/>
    </location>
</feature>
<comment type="subcellular location">
    <subcellularLocation>
        <location evidence="1">Cell membrane</location>
        <topology evidence="1">Multi-pass membrane protein</topology>
    </subcellularLocation>
</comment>
<feature type="transmembrane region" description="Helical" evidence="6">
    <location>
        <begin position="189"/>
        <end position="211"/>
    </location>
</feature>
<evidence type="ECO:0000256" key="6">
    <source>
        <dbReference type="SAM" id="Phobius"/>
    </source>
</evidence>
<evidence type="ECO:0000256" key="3">
    <source>
        <dbReference type="ARBA" id="ARBA00022989"/>
    </source>
</evidence>
<dbReference type="Pfam" id="PF07690">
    <property type="entry name" value="MFS_1"/>
    <property type="match status" value="1"/>
</dbReference>
<dbReference type="GO" id="GO:0022857">
    <property type="term" value="F:transmembrane transporter activity"/>
    <property type="evidence" value="ECO:0007669"/>
    <property type="project" value="InterPro"/>
</dbReference>
<feature type="transmembrane region" description="Helical" evidence="6">
    <location>
        <begin position="130"/>
        <end position="152"/>
    </location>
</feature>
<feature type="domain" description="Major facilitator superfamily (MFS) profile" evidence="7">
    <location>
        <begin position="63"/>
        <end position="465"/>
    </location>
</feature>
<evidence type="ECO:0000259" key="7">
    <source>
        <dbReference type="PROSITE" id="PS50850"/>
    </source>
</evidence>
<dbReference type="InterPro" id="IPR036259">
    <property type="entry name" value="MFS_trans_sf"/>
</dbReference>
<feature type="transmembrane region" description="Helical" evidence="6">
    <location>
        <begin position="377"/>
        <end position="398"/>
    </location>
</feature>
<feature type="transmembrane region" description="Helical" evidence="6">
    <location>
        <begin position="283"/>
        <end position="303"/>
    </location>
</feature>
<feature type="transmembrane region" description="Helical" evidence="6">
    <location>
        <begin position="349"/>
        <end position="371"/>
    </location>
</feature>
<keyword evidence="4 6" id="KW-0472">Membrane</keyword>
<feature type="transmembrane region" description="Helical" evidence="6">
    <location>
        <begin position="441"/>
        <end position="460"/>
    </location>
</feature>
<evidence type="ECO:0000256" key="4">
    <source>
        <dbReference type="ARBA" id="ARBA00023136"/>
    </source>
</evidence>
<dbReference type="Proteomes" id="UP000298111">
    <property type="component" value="Unassembled WGS sequence"/>
</dbReference>
<feature type="transmembrane region" description="Helical" evidence="6">
    <location>
        <begin position="410"/>
        <end position="429"/>
    </location>
</feature>
<gene>
    <name evidence="8" type="ORF">D8771_12695</name>
</gene>
<evidence type="ECO:0000313" key="9">
    <source>
        <dbReference type="Proteomes" id="UP000298111"/>
    </source>
</evidence>
<proteinExistence type="predicted"/>
<sequence>MTETQTPHPSGQDGPGPAPRPAPRTAPRPAPRTAPRPAPGTGAGPGPGSAPGAAPPRVHRAWWVALVCFVALVGAAGFRATPSVFIEPLHAEFGWSRGTVSFAVGLNVLLYGLTAPFASALMERYGIRRVVATALLLISAGSGLTVFMHAAWQLVVCWGLLVGLGSGSMALAFAATVANRWFVARRGLVSGILTAGSAAGQLVFLPLLALLVEGSGWRTAALVVCGAALAVVPLVVWLLRDRPEDIGLRPYGAGPGHVAEEARTDGALRRTLGALARAARTPVFWLLAGSFAICGASSNGLMSTHFVPAAHDHGMAVPVAASLLAAIGVLDLIGTVGSGWLTDRFDARVLLAVYYGLRGLSLLLLPMLFAAQVQPPMVFFIVFYGLDWVATVPPTMALCREHFGEDGAVVFGWVLASHQAGASLVAFLAGLVRDATGSYDLAWTGTGVLCAVAALMVLVVRRRGAAAG</sequence>
<dbReference type="InterPro" id="IPR020846">
    <property type="entry name" value="MFS_dom"/>
</dbReference>
<accession>A0A8H1LL62</accession>
<dbReference type="PROSITE" id="PS50850">
    <property type="entry name" value="MFS"/>
    <property type="match status" value="1"/>
</dbReference>
<organism evidence="8 9">
    <name type="scientific">Streptomyces albus</name>
    <dbReference type="NCBI Taxonomy" id="1888"/>
    <lineage>
        <taxon>Bacteria</taxon>
        <taxon>Bacillati</taxon>
        <taxon>Actinomycetota</taxon>
        <taxon>Actinomycetes</taxon>
        <taxon>Kitasatosporales</taxon>
        <taxon>Streptomycetaceae</taxon>
        <taxon>Streptomyces</taxon>
    </lineage>
</organism>
<evidence type="ECO:0000256" key="5">
    <source>
        <dbReference type="SAM" id="MobiDB-lite"/>
    </source>
</evidence>
<feature type="transmembrane region" description="Helical" evidence="6">
    <location>
        <begin position="315"/>
        <end position="337"/>
    </location>
</feature>
<dbReference type="PANTHER" id="PTHR11360">
    <property type="entry name" value="MONOCARBOXYLATE TRANSPORTER"/>
    <property type="match status" value="1"/>
</dbReference>
<evidence type="ECO:0000256" key="2">
    <source>
        <dbReference type="ARBA" id="ARBA00022692"/>
    </source>
</evidence>
<keyword evidence="2 6" id="KW-0812">Transmembrane</keyword>
<feature type="compositionally biased region" description="Pro residues" evidence="5">
    <location>
        <begin position="16"/>
        <end position="38"/>
    </location>
</feature>